<dbReference type="GO" id="GO:0071944">
    <property type="term" value="C:cell periphery"/>
    <property type="evidence" value="ECO:0007669"/>
    <property type="project" value="UniProtKB-ARBA"/>
</dbReference>
<accession>K1VUD4</accession>
<name>K1VUD4_TRIAC</name>
<sequence>MLWLALTNAATVAAQNPAFIDFDPPLTQCVKSTITWEGGTPPYLLGARVNIGSLRDIKKYINDTKLEWTCDFPAGTELEFYLNDSSGQPYENDRKRKWLARVRTNANGESCPIWWPPLKKADGSPMPITYTVTTTTAQATPGPSGDTAQDGSASTTKTSTNHTGQIVGGVVGGVVGLLIIGGLLFWIWRLRKRLRANRRNSYANIEDHTESARQTTVNPIAASAPSRPAPEPVQPTTPEPTREPSPPTKIMQLDTMYAPQPSPSALGSDSPGLFDTTTSSRSPPTRYTLDATSARTSTVPNSSSHGHAQTLSPIDDQRSEYAEDGGSAFPSSSRTIHPPQYSDTWKS</sequence>
<evidence type="ECO:0000256" key="6">
    <source>
        <dbReference type="SAM" id="Phobius"/>
    </source>
</evidence>
<proteinExistence type="predicted"/>
<gene>
    <name evidence="7" type="ORF">A1Q2_05342</name>
</gene>
<evidence type="ECO:0000256" key="1">
    <source>
        <dbReference type="ARBA" id="ARBA00004167"/>
    </source>
</evidence>
<feature type="compositionally biased region" description="Low complexity" evidence="5">
    <location>
        <begin position="276"/>
        <end position="286"/>
    </location>
</feature>
<feature type="transmembrane region" description="Helical" evidence="6">
    <location>
        <begin position="166"/>
        <end position="188"/>
    </location>
</feature>
<feature type="region of interest" description="Disordered" evidence="5">
    <location>
        <begin position="207"/>
        <end position="347"/>
    </location>
</feature>
<dbReference type="Gene3D" id="1.20.5.510">
    <property type="entry name" value="Single helix bin"/>
    <property type="match status" value="1"/>
</dbReference>
<evidence type="ECO:0000256" key="4">
    <source>
        <dbReference type="ARBA" id="ARBA00023136"/>
    </source>
</evidence>
<keyword evidence="2 6" id="KW-0812">Transmembrane</keyword>
<dbReference type="AlphaFoldDB" id="K1VUD4"/>
<feature type="compositionally biased region" description="Pro residues" evidence="5">
    <location>
        <begin position="227"/>
        <end position="247"/>
    </location>
</feature>
<feature type="compositionally biased region" description="Polar residues" evidence="5">
    <location>
        <begin position="290"/>
        <end position="312"/>
    </location>
</feature>
<dbReference type="EMBL" id="AMBO01000343">
    <property type="protein sequence ID" value="EKD00373.1"/>
    <property type="molecule type" value="Genomic_DNA"/>
</dbReference>
<dbReference type="GO" id="GO:0016020">
    <property type="term" value="C:membrane"/>
    <property type="evidence" value="ECO:0007669"/>
    <property type="project" value="UniProtKB-SubCell"/>
</dbReference>
<dbReference type="InterPro" id="IPR051694">
    <property type="entry name" value="Immunoregulatory_rcpt-like"/>
</dbReference>
<evidence type="ECO:0000256" key="2">
    <source>
        <dbReference type="ARBA" id="ARBA00022692"/>
    </source>
</evidence>
<dbReference type="PANTHER" id="PTHR15549">
    <property type="entry name" value="PAIRED IMMUNOGLOBULIN-LIKE TYPE 2 RECEPTOR"/>
    <property type="match status" value="1"/>
</dbReference>
<keyword evidence="3 6" id="KW-1133">Transmembrane helix</keyword>
<evidence type="ECO:0000313" key="7">
    <source>
        <dbReference type="EMBL" id="EKD00373.1"/>
    </source>
</evidence>
<evidence type="ECO:0000256" key="5">
    <source>
        <dbReference type="SAM" id="MobiDB-lite"/>
    </source>
</evidence>
<dbReference type="Proteomes" id="UP000006757">
    <property type="component" value="Unassembled WGS sequence"/>
</dbReference>
<evidence type="ECO:0000256" key="3">
    <source>
        <dbReference type="ARBA" id="ARBA00022989"/>
    </source>
</evidence>
<keyword evidence="4 6" id="KW-0472">Membrane</keyword>
<evidence type="ECO:0000313" key="8">
    <source>
        <dbReference type="Proteomes" id="UP000006757"/>
    </source>
</evidence>
<dbReference type="OMA" id="WPDERSH"/>
<feature type="compositionally biased region" description="Polar residues" evidence="5">
    <location>
        <begin position="329"/>
        <end position="347"/>
    </location>
</feature>
<organism evidence="7 8">
    <name type="scientific">Trichosporon asahii var. asahii (strain CBS 8904)</name>
    <name type="common">Yeast</name>
    <dbReference type="NCBI Taxonomy" id="1220162"/>
    <lineage>
        <taxon>Eukaryota</taxon>
        <taxon>Fungi</taxon>
        <taxon>Dikarya</taxon>
        <taxon>Basidiomycota</taxon>
        <taxon>Agaricomycotina</taxon>
        <taxon>Tremellomycetes</taxon>
        <taxon>Trichosporonales</taxon>
        <taxon>Trichosporonaceae</taxon>
        <taxon>Trichosporon</taxon>
    </lineage>
</organism>
<dbReference type="PANTHER" id="PTHR15549:SF26">
    <property type="entry name" value="AXIAL BUDDING PATTERN PROTEIN 2-RELATED"/>
    <property type="match status" value="1"/>
</dbReference>
<protein>
    <submittedName>
        <fullName evidence="7">Uncharacterized protein</fullName>
    </submittedName>
</protein>
<comment type="caution">
    <text evidence="7">The sequence shown here is derived from an EMBL/GenBank/DDBJ whole genome shotgun (WGS) entry which is preliminary data.</text>
</comment>
<dbReference type="InParanoid" id="K1VUD4"/>
<keyword evidence="8" id="KW-1185">Reference proteome</keyword>
<reference evidence="7 8" key="1">
    <citation type="journal article" date="2012" name="Eukaryot. Cell">
        <title>Genome sequence of the Trichosporon asahii environmental strain CBS 8904.</title>
        <authorList>
            <person name="Yang R.Y."/>
            <person name="Li H.T."/>
            <person name="Zhu H."/>
            <person name="Zhou G.P."/>
            <person name="Wang M."/>
            <person name="Wang L."/>
        </authorList>
    </citation>
    <scope>NUCLEOTIDE SEQUENCE [LARGE SCALE GENOMIC DNA]</scope>
    <source>
        <strain evidence="7 8">CBS 8904</strain>
    </source>
</reference>
<dbReference type="HOGENOM" id="CLU_073668_0_0_1"/>
<feature type="region of interest" description="Disordered" evidence="5">
    <location>
        <begin position="135"/>
        <end position="161"/>
    </location>
</feature>
<feature type="compositionally biased region" description="Polar residues" evidence="5">
    <location>
        <begin position="146"/>
        <end position="161"/>
    </location>
</feature>
<comment type="subcellular location">
    <subcellularLocation>
        <location evidence="1">Membrane</location>
        <topology evidence="1">Single-pass membrane protein</topology>
    </subcellularLocation>
</comment>